<keyword evidence="2" id="KW-0614">Plasmid</keyword>
<sequence>MSVNQIFHLPQQKNHILPKGGDRFTGLLCLVLPHCYSGMPRRFELKGRAFITFEIGMYSFRNRLRADALHTRQFLFLCECLHKITKHLSRNAWDHMMGQMPDTSGLLAARCNAAALPIECATILTSDRSRDVRRRSSQKGCPSGPRSAGAAKRAQSIAGPVGSNDPDIAVVEGKQNFLRKTAAAMQEDDWNAM</sequence>
<reference evidence="3" key="1">
    <citation type="journal article" date="2020" name="Mol. Plant Microbe">
        <title>Rhizobial microsymbionts of the narrowly endemic Oxytropis species growing in Kamchatka are characterized by significant genetic diversity and possess a set of genes that are associated with T3SS and T6SS secretion systems and can affect the development of symbiosis.</title>
        <authorList>
            <person name="Safronova V."/>
            <person name="Guro P."/>
            <person name="Sazanova A."/>
            <person name="Kuznetsova I."/>
            <person name="Belimov A."/>
            <person name="Yakubov V."/>
            <person name="Chirak E."/>
            <person name="Afonin A."/>
            <person name="Gogolev Y."/>
            <person name="Andronov E."/>
            <person name="Tikhonovich I."/>
        </authorList>
    </citation>
    <scope>NUCLEOTIDE SEQUENCE [LARGE SCALE GENOMIC DNA]</scope>
    <source>
        <strain evidence="3">RCAM0610</strain>
        <plasmid evidence="3">p_1</plasmid>
    </source>
</reference>
<dbReference type="Proteomes" id="UP000515518">
    <property type="component" value="Plasmid p_1"/>
</dbReference>
<evidence type="ECO:0000313" key="3">
    <source>
        <dbReference type="Proteomes" id="UP000515518"/>
    </source>
</evidence>
<dbReference type="EMBL" id="CP050552">
    <property type="protein sequence ID" value="QND43726.1"/>
    <property type="molecule type" value="Genomic_DNA"/>
</dbReference>
<dbReference type="AlphaFoldDB" id="A0A7G6RN94"/>
<name>A0A7G6RN94_RHILV</name>
<evidence type="ECO:0000256" key="1">
    <source>
        <dbReference type="SAM" id="MobiDB-lite"/>
    </source>
</evidence>
<evidence type="ECO:0000313" key="2">
    <source>
        <dbReference type="EMBL" id="QND43726.1"/>
    </source>
</evidence>
<organism evidence="2 3">
    <name type="scientific">Rhizobium leguminosarum bv. viciae</name>
    <dbReference type="NCBI Taxonomy" id="387"/>
    <lineage>
        <taxon>Bacteria</taxon>
        <taxon>Pseudomonadati</taxon>
        <taxon>Pseudomonadota</taxon>
        <taxon>Alphaproteobacteria</taxon>
        <taxon>Hyphomicrobiales</taxon>
        <taxon>Rhizobiaceae</taxon>
        <taxon>Rhizobium/Agrobacterium group</taxon>
        <taxon>Rhizobium</taxon>
    </lineage>
</organism>
<geneLocation type="plasmid" evidence="2 3">
    <name>p_1</name>
</geneLocation>
<protein>
    <submittedName>
        <fullName evidence="2">Uncharacterized protein</fullName>
    </submittedName>
</protein>
<accession>A0A7G6RN94</accession>
<proteinExistence type="predicted"/>
<feature type="region of interest" description="Disordered" evidence="1">
    <location>
        <begin position="129"/>
        <end position="168"/>
    </location>
</feature>
<gene>
    <name evidence="2" type="ORF">HB770_32805</name>
</gene>